<dbReference type="Gene3D" id="3.80.10.10">
    <property type="entry name" value="Ribonuclease Inhibitor"/>
    <property type="match status" value="1"/>
</dbReference>
<reference evidence="2" key="1">
    <citation type="submission" date="2018-08" db="EMBL/GenBank/DDBJ databases">
        <authorList>
            <person name="Rossello M."/>
        </authorList>
    </citation>
    <scope>NUCLEOTIDE SEQUENCE [LARGE SCALE GENOMIC DNA]</scope>
    <source>
        <strain evidence="2">cv. Chinese Spring</strain>
    </source>
</reference>
<dbReference type="InterPro" id="IPR001810">
    <property type="entry name" value="F-box_dom"/>
</dbReference>
<dbReference type="InterPro" id="IPR055302">
    <property type="entry name" value="F-box_dom-containing"/>
</dbReference>
<dbReference type="PANTHER" id="PTHR32141">
    <property type="match status" value="1"/>
</dbReference>
<feature type="domain" description="F-box" evidence="1">
    <location>
        <begin position="49"/>
        <end position="85"/>
    </location>
</feature>
<dbReference type="Pfam" id="PF08387">
    <property type="entry name" value="FBD"/>
    <property type="match status" value="1"/>
</dbReference>
<dbReference type="InterPro" id="IPR032675">
    <property type="entry name" value="LRR_dom_sf"/>
</dbReference>
<dbReference type="Pfam" id="PF24758">
    <property type="entry name" value="LRR_At5g56370"/>
    <property type="match status" value="1"/>
</dbReference>
<dbReference type="InterPro" id="IPR053781">
    <property type="entry name" value="F-box_AtFBL13-like"/>
</dbReference>
<dbReference type="Gramene" id="TraesCS4B02G264800.1">
    <property type="protein sequence ID" value="TraesCS4B02G264800.1"/>
    <property type="gene ID" value="TraesCS4B02G264800"/>
</dbReference>
<keyword evidence="3" id="KW-1185">Reference proteome</keyword>
<dbReference type="Pfam" id="PF00646">
    <property type="entry name" value="F-box"/>
    <property type="match status" value="1"/>
</dbReference>
<evidence type="ECO:0000259" key="1">
    <source>
        <dbReference type="PROSITE" id="PS50181"/>
    </source>
</evidence>
<dbReference type="SUPFAM" id="SSF52058">
    <property type="entry name" value="L domain-like"/>
    <property type="match status" value="1"/>
</dbReference>
<evidence type="ECO:0000313" key="3">
    <source>
        <dbReference type="Proteomes" id="UP000019116"/>
    </source>
</evidence>
<organism evidence="2">
    <name type="scientific">Triticum aestivum</name>
    <name type="common">Wheat</name>
    <dbReference type="NCBI Taxonomy" id="4565"/>
    <lineage>
        <taxon>Eukaryota</taxon>
        <taxon>Viridiplantae</taxon>
        <taxon>Streptophyta</taxon>
        <taxon>Embryophyta</taxon>
        <taxon>Tracheophyta</taxon>
        <taxon>Spermatophyta</taxon>
        <taxon>Magnoliopsida</taxon>
        <taxon>Liliopsida</taxon>
        <taxon>Poales</taxon>
        <taxon>Poaceae</taxon>
        <taxon>BOP clade</taxon>
        <taxon>Pooideae</taxon>
        <taxon>Triticodae</taxon>
        <taxon>Triticeae</taxon>
        <taxon>Triticinae</taxon>
        <taxon>Triticum</taxon>
    </lineage>
</organism>
<dbReference type="STRING" id="4565.A0A3B6IUC2"/>
<dbReference type="InterPro" id="IPR055411">
    <property type="entry name" value="LRR_FXL15/At3g58940/PEG3-like"/>
</dbReference>
<reference evidence="2" key="2">
    <citation type="submission" date="2018-10" db="UniProtKB">
        <authorList>
            <consortium name="EnsemblPlants"/>
        </authorList>
    </citation>
    <scope>IDENTIFICATION</scope>
</reference>
<protein>
    <recommendedName>
        <fullName evidence="1">F-box domain-containing protein</fullName>
    </recommendedName>
</protein>
<dbReference type="SUPFAM" id="SSF81383">
    <property type="entry name" value="F-box domain"/>
    <property type="match status" value="1"/>
</dbReference>
<dbReference type="Proteomes" id="UP000019116">
    <property type="component" value="Chromosome 4B"/>
</dbReference>
<accession>A0A3B6IUC2</accession>
<dbReference type="CDD" id="cd22160">
    <property type="entry name" value="F-box_AtFBL13-like"/>
    <property type="match status" value="1"/>
</dbReference>
<dbReference type="InterPro" id="IPR006566">
    <property type="entry name" value="FBD"/>
</dbReference>
<dbReference type="Gene3D" id="1.20.1280.50">
    <property type="match status" value="1"/>
</dbReference>
<sequence length="496" mass="55725">MNEKLLHGHDLHEMDALYRRLLNRTHHTRPDPPVSAAARLSALPPDDVVDRVSRLPDTVLRHIVSLLPVKDAARSAALSHRWRGVWRSAPLVLVDADLAPATSALSRADLAPATSALSRVLEAHPGPFRCVHLIKSCREEFHCLLTRWIELLATKGIQELVILDQWDPPFNAVLPSTFFGMAILTRLHLGSWKFSDTAGLPRSASFPKLRELGLCNILVESRDLDFILDRSPVLETLSDEGNFFTLRLRLVSQSLWCVQIIGSFFEEIFVVNAPRLERLINLEGWTHDSSRTKVKIGHAPKLLLAYLELDPRNQVLEVGNTIIKVGTRVSPRTMVPSVRILALEVRFGVRNDAKMIPNVLRCFPNVETLHIKSGKPDQSTGKLNLKFWHESGTIECIRSRIKLLVFHDFLGGRSELAFLKYFFESALVLKEVSIRLSAGFTSAEEVHSKVASLRSRKRASETPIVRVTGWSEPQGGFIQSFKRGSDFSLQGPFANY</sequence>
<dbReference type="PANTHER" id="PTHR32141:SF180">
    <property type="entry name" value="F-BOX DOMAIN-CONTAINING PROTEIN"/>
    <property type="match status" value="1"/>
</dbReference>
<dbReference type="PROSITE" id="PS50181">
    <property type="entry name" value="FBOX"/>
    <property type="match status" value="1"/>
</dbReference>
<dbReference type="OrthoDB" id="602515at2759"/>
<dbReference type="InterPro" id="IPR036047">
    <property type="entry name" value="F-box-like_dom_sf"/>
</dbReference>
<name>A0A3B6IUC2_WHEAT</name>
<evidence type="ECO:0000313" key="2">
    <source>
        <dbReference type="EnsemblPlants" id="TraesCS4B02G264800.1"/>
    </source>
</evidence>
<proteinExistence type="predicted"/>
<dbReference type="AlphaFoldDB" id="A0A3B6IUC2"/>
<dbReference type="EnsemblPlants" id="TraesCS4B02G264800.1">
    <property type="protein sequence ID" value="TraesCS4B02G264800.1"/>
    <property type="gene ID" value="TraesCS4B02G264800"/>
</dbReference>